<gene>
    <name evidence="1" type="ORF">DHETER_LOCUS3348</name>
</gene>
<comment type="caution">
    <text evidence="1">The sequence shown here is derived from an EMBL/GenBank/DDBJ whole genome shotgun (WGS) entry which is preliminary data.</text>
</comment>
<dbReference type="Proteomes" id="UP000789702">
    <property type="component" value="Unassembled WGS sequence"/>
</dbReference>
<evidence type="ECO:0000313" key="1">
    <source>
        <dbReference type="EMBL" id="CAG8508568.1"/>
    </source>
</evidence>
<name>A0ACA9L3D0_9GLOM</name>
<evidence type="ECO:0000313" key="2">
    <source>
        <dbReference type="Proteomes" id="UP000789702"/>
    </source>
</evidence>
<reference evidence="1" key="1">
    <citation type="submission" date="2021-06" db="EMBL/GenBank/DDBJ databases">
        <authorList>
            <person name="Kallberg Y."/>
            <person name="Tangrot J."/>
            <person name="Rosling A."/>
        </authorList>
    </citation>
    <scope>NUCLEOTIDE SEQUENCE</scope>
    <source>
        <strain evidence="1">IL203A</strain>
    </source>
</reference>
<proteinExistence type="predicted"/>
<sequence>MDDYLTNNYYLPMGDDCFENEIYNTPNPLNESFTTTTSEISNTTEISDTTSETSNNLDIIDETSNASNSSRSDIWKFFTKKKKGKSVVAKCKRCPSVQYSVIKGATTNLWTHVKRMHSSLLGAPQRTLDFYKPNNNKFSEVTQDNLRAWIMEWIILEDLSFTIVEGRIKNIIERISKFRVVSADTIKRDIIKKYKEMQTNVQLELQEVFEKILLIEEFSDLDDLKLSQSDWKCLENIAVFLKRFAKLSTEMCSSLYPTISMVYPMYNYLMDHCEKRINNQASDKVSNAAKEAWGKLQEYYNKTSESYHYISTILDLRWKLKYFQAWANNKDDQVYYKHAKDFNNLTQNEDDEDSLFLVPKHFRNHNSRNELNAYLDSSSEPGEINVLEWWRTHKKQYPTLAIMAHDYLSIPASSAPVERLFSKSGNVVTLERNRLEGETIQAIMCLKSWL</sequence>
<protein>
    <submittedName>
        <fullName evidence="1">2658_t:CDS:1</fullName>
    </submittedName>
</protein>
<organism evidence="1 2">
    <name type="scientific">Dentiscutata heterogama</name>
    <dbReference type="NCBI Taxonomy" id="1316150"/>
    <lineage>
        <taxon>Eukaryota</taxon>
        <taxon>Fungi</taxon>
        <taxon>Fungi incertae sedis</taxon>
        <taxon>Mucoromycota</taxon>
        <taxon>Glomeromycotina</taxon>
        <taxon>Glomeromycetes</taxon>
        <taxon>Diversisporales</taxon>
        <taxon>Gigasporaceae</taxon>
        <taxon>Dentiscutata</taxon>
    </lineage>
</organism>
<accession>A0ACA9L3D0</accession>
<keyword evidence="2" id="KW-1185">Reference proteome</keyword>
<dbReference type="EMBL" id="CAJVPU010002843">
    <property type="protein sequence ID" value="CAG8508568.1"/>
    <property type="molecule type" value="Genomic_DNA"/>
</dbReference>